<comment type="function">
    <text evidence="2">A mycothiol (MSH, N-acetylcysteinyl-glucosaminyl-inositol) S-conjugate amidase, it recycles conjugated MSH to the N-acetyl cysteine conjugate (AcCys S-conjugate, a mercapturic acid) and the MSH precursor. Involved in MSH-dependent detoxification of a number of alkylating agents and antibiotics.</text>
</comment>
<comment type="similarity">
    <text evidence="2">Belongs to the MshB deacetylase family. Mca subfamily.</text>
</comment>
<dbReference type="Proteomes" id="UP000322244">
    <property type="component" value="Unassembled WGS sequence"/>
</dbReference>
<keyword evidence="1 2" id="KW-0862">Zinc</keyword>
<dbReference type="EC" id="3.5.1.115" evidence="2"/>
<evidence type="ECO:0000313" key="5">
    <source>
        <dbReference type="Proteomes" id="UP000322244"/>
    </source>
</evidence>
<comment type="caution">
    <text evidence="4">The sequence shown here is derived from an EMBL/GenBank/DDBJ whole genome shotgun (WGS) entry which is preliminary data.</text>
</comment>
<reference evidence="4 5" key="1">
    <citation type="submission" date="2019-07" db="EMBL/GenBank/DDBJ databases">
        <title>Rhodococcus cavernicolus sp. nov., isolated from a cave.</title>
        <authorList>
            <person name="Lee S.D."/>
        </authorList>
    </citation>
    <scope>NUCLEOTIDE SEQUENCE [LARGE SCALE GENOMIC DNA]</scope>
    <source>
        <strain evidence="4 5">C1-24</strain>
    </source>
</reference>
<dbReference type="OrthoDB" id="158614at2"/>
<keyword evidence="5" id="KW-1185">Reference proteome</keyword>
<dbReference type="InterPro" id="IPR003737">
    <property type="entry name" value="GlcNAc_PI_deacetylase-related"/>
</dbReference>
<accession>A0A5A7SGS0</accession>
<dbReference type="EMBL" id="VLNY01000003">
    <property type="protein sequence ID" value="KAA0023685.1"/>
    <property type="molecule type" value="Genomic_DNA"/>
</dbReference>
<dbReference type="GO" id="GO:0010127">
    <property type="term" value="P:mycothiol-dependent detoxification"/>
    <property type="evidence" value="ECO:0007669"/>
    <property type="project" value="UniProtKB-UniRule"/>
</dbReference>
<dbReference type="Gene3D" id="3.40.50.10320">
    <property type="entry name" value="LmbE-like"/>
    <property type="match status" value="1"/>
</dbReference>
<dbReference type="InterPro" id="IPR017811">
    <property type="entry name" value="Mca"/>
</dbReference>
<dbReference type="GO" id="GO:0016811">
    <property type="term" value="F:hydrolase activity, acting on carbon-nitrogen (but not peptide) bonds, in linear amides"/>
    <property type="evidence" value="ECO:0007669"/>
    <property type="project" value="TreeGrafter"/>
</dbReference>
<dbReference type="Pfam" id="PF02585">
    <property type="entry name" value="PIG-L"/>
    <property type="match status" value="1"/>
</dbReference>
<keyword evidence="2" id="KW-0479">Metal-binding</keyword>
<feature type="binding site" evidence="2">
    <location>
        <position position="6"/>
    </location>
    <ligand>
        <name>Zn(2+)</name>
        <dbReference type="ChEBI" id="CHEBI:29105"/>
    </ligand>
</feature>
<dbReference type="AlphaFoldDB" id="A0A5A7SGS0"/>
<dbReference type="GO" id="GO:0008270">
    <property type="term" value="F:zinc ion binding"/>
    <property type="evidence" value="ECO:0007669"/>
    <property type="project" value="UniProtKB-UniRule"/>
</dbReference>
<sequence>MAVHAHPDDESRKGAATLARYAAEGHDVLVVTATNGERGEILNPAMTGVGGDTTIVELRRAEMALAAQHLGVEHRWLGYPDSGMELGAARSNPPEGCFATVPVSDSTERLVEVIREFRPHVVLTYDEFGGYPHLDHMRCNEVTVAAYETSGDPSAYPNAGTAWTVSKLYYFHEPVRVTLPVLEIADRVGRHLRRFGGDRRVAEPQPRPPSPERPWPRQFDHPIFAPTLRALGRWTPRARRVTTYVTCADYLEQRDEALRAHASQVDPNGIFFTVPMQWRRKLWPAEKFELARSRVATSIPETDMFAGIAEAR</sequence>
<evidence type="ECO:0000256" key="1">
    <source>
        <dbReference type="ARBA" id="ARBA00022833"/>
    </source>
</evidence>
<evidence type="ECO:0000256" key="2">
    <source>
        <dbReference type="HAMAP-Rule" id="MF_01482"/>
    </source>
</evidence>
<feature type="region of interest" description="Disordered" evidence="3">
    <location>
        <begin position="196"/>
        <end position="219"/>
    </location>
</feature>
<feature type="binding site" evidence="2">
    <location>
        <position position="136"/>
    </location>
    <ligand>
        <name>Zn(2+)</name>
        <dbReference type="ChEBI" id="CHEBI:29105"/>
    </ligand>
</feature>
<comment type="catalytic activity">
    <reaction evidence="2">
        <text>mycothiol S-conjugate + H2O = an N-acetyl-L-cysteine-S-conjugate + 1D-myo-inositol 2-amino-2-deoxy-alpha-D-glucopyranoside</text>
        <dbReference type="Rhea" id="RHEA:36543"/>
        <dbReference type="ChEBI" id="CHEBI:15377"/>
        <dbReference type="ChEBI" id="CHEBI:58718"/>
        <dbReference type="ChEBI" id="CHEBI:58886"/>
        <dbReference type="ChEBI" id="CHEBI:59633"/>
        <dbReference type="EC" id="3.5.1.115"/>
    </reaction>
</comment>
<dbReference type="PANTHER" id="PTHR12993:SF11">
    <property type="entry name" value="N-ACETYLGLUCOSAMINYL-PHOSPHATIDYLINOSITOL DE-N-ACETYLASE"/>
    <property type="match status" value="1"/>
</dbReference>
<comment type="subunit">
    <text evidence="2">Monomer.</text>
</comment>
<comment type="cofactor">
    <cofactor evidence="2">
        <name>Zn(2+)</name>
        <dbReference type="ChEBI" id="CHEBI:29105"/>
    </cofactor>
    <text evidence="2">Binds 1 zinc ion per subunit.</text>
</comment>
<proteinExistence type="inferred from homology"/>
<gene>
    <name evidence="2" type="primary">mca</name>
    <name evidence="4" type="ORF">FOY51_08055</name>
</gene>
<dbReference type="HAMAP" id="MF_01482">
    <property type="entry name" value="Mca"/>
    <property type="match status" value="1"/>
</dbReference>
<dbReference type="InterPro" id="IPR024078">
    <property type="entry name" value="LmbE-like_dom_sf"/>
</dbReference>
<keyword evidence="2" id="KW-0378">Hydrolase</keyword>
<dbReference type="PANTHER" id="PTHR12993">
    <property type="entry name" value="N-ACETYLGLUCOSAMINYL-PHOSPHATIDYLINOSITOL DE-N-ACETYLASE-RELATED"/>
    <property type="match status" value="1"/>
</dbReference>
<organism evidence="4 5">
    <name type="scientific">Antrihabitans cavernicola</name>
    <dbReference type="NCBI Taxonomy" id="2495913"/>
    <lineage>
        <taxon>Bacteria</taxon>
        <taxon>Bacillati</taxon>
        <taxon>Actinomycetota</taxon>
        <taxon>Actinomycetes</taxon>
        <taxon>Mycobacteriales</taxon>
        <taxon>Nocardiaceae</taxon>
        <taxon>Antrihabitans</taxon>
    </lineage>
</organism>
<dbReference type="SUPFAM" id="SSF102588">
    <property type="entry name" value="LmbE-like"/>
    <property type="match status" value="1"/>
</dbReference>
<dbReference type="GO" id="GO:0010126">
    <property type="term" value="P:mycothiol metabolic process"/>
    <property type="evidence" value="ECO:0007669"/>
    <property type="project" value="UniProtKB-UniRule"/>
</dbReference>
<name>A0A5A7SGS0_9NOCA</name>
<feature type="binding site" evidence="2">
    <location>
        <position position="9"/>
    </location>
    <ligand>
        <name>Zn(2+)</name>
        <dbReference type="ChEBI" id="CHEBI:29105"/>
    </ligand>
</feature>
<evidence type="ECO:0000256" key="3">
    <source>
        <dbReference type="SAM" id="MobiDB-lite"/>
    </source>
</evidence>
<protein>
    <recommendedName>
        <fullName evidence="2">Mycothiol S-conjugate amidase</fullName>
        <ecNumber evidence="2">3.5.1.115</ecNumber>
    </recommendedName>
</protein>
<evidence type="ECO:0000313" key="4">
    <source>
        <dbReference type="EMBL" id="KAA0023685.1"/>
    </source>
</evidence>